<dbReference type="SUPFAM" id="SSF53383">
    <property type="entry name" value="PLP-dependent transferases"/>
    <property type="match status" value="1"/>
</dbReference>
<organism evidence="5 6">
    <name type="scientific">Stephania yunnanensis</name>
    <dbReference type="NCBI Taxonomy" id="152371"/>
    <lineage>
        <taxon>Eukaryota</taxon>
        <taxon>Viridiplantae</taxon>
        <taxon>Streptophyta</taxon>
        <taxon>Embryophyta</taxon>
        <taxon>Tracheophyta</taxon>
        <taxon>Spermatophyta</taxon>
        <taxon>Magnoliopsida</taxon>
        <taxon>Ranunculales</taxon>
        <taxon>Menispermaceae</taxon>
        <taxon>Menispermoideae</taxon>
        <taxon>Cissampelideae</taxon>
        <taxon>Stephania</taxon>
    </lineage>
</organism>
<comment type="subcellular location">
    <subcellularLocation>
        <location evidence="1">Nucleus</location>
    </subcellularLocation>
</comment>
<dbReference type="PANTHER" id="PTHR12663:SF3">
    <property type="entry name" value="SISTER CHROMATID COHESION PROTEIN PDS5 HOMOLOG C"/>
    <property type="match status" value="1"/>
</dbReference>
<keyword evidence="2" id="KW-0227">DNA damage</keyword>
<dbReference type="Proteomes" id="UP001420932">
    <property type="component" value="Unassembled WGS sequence"/>
</dbReference>
<proteinExistence type="predicted"/>
<accession>A0AAP0LD41</accession>
<dbReference type="GO" id="GO:0006281">
    <property type="term" value="P:DNA repair"/>
    <property type="evidence" value="ECO:0007669"/>
    <property type="project" value="UniProtKB-KW"/>
</dbReference>
<evidence type="ECO:0000256" key="3">
    <source>
        <dbReference type="ARBA" id="ARBA00023204"/>
    </source>
</evidence>
<evidence type="ECO:0000256" key="4">
    <source>
        <dbReference type="ARBA" id="ARBA00023242"/>
    </source>
</evidence>
<dbReference type="PANTHER" id="PTHR12663">
    <property type="entry name" value="ANDROGEN INDUCED INHIBITOR OF PROLIFERATION AS3 / PDS5-RELATED"/>
    <property type="match status" value="1"/>
</dbReference>
<dbReference type="GO" id="GO:0000785">
    <property type="term" value="C:chromatin"/>
    <property type="evidence" value="ECO:0007669"/>
    <property type="project" value="TreeGrafter"/>
</dbReference>
<dbReference type="AlphaFoldDB" id="A0AAP0LD41"/>
<dbReference type="InterPro" id="IPR039776">
    <property type="entry name" value="Pds5"/>
</dbReference>
<keyword evidence="6" id="KW-1185">Reference proteome</keyword>
<keyword evidence="3" id="KW-0234">DNA repair</keyword>
<evidence type="ECO:0000256" key="2">
    <source>
        <dbReference type="ARBA" id="ARBA00022763"/>
    </source>
</evidence>
<comment type="caution">
    <text evidence="5">The sequence shown here is derived from an EMBL/GenBank/DDBJ whole genome shotgun (WGS) entry which is preliminary data.</text>
</comment>
<evidence type="ECO:0000313" key="5">
    <source>
        <dbReference type="EMBL" id="KAK9168972.1"/>
    </source>
</evidence>
<reference evidence="5 6" key="1">
    <citation type="submission" date="2024-01" db="EMBL/GenBank/DDBJ databases">
        <title>Genome assemblies of Stephania.</title>
        <authorList>
            <person name="Yang L."/>
        </authorList>
    </citation>
    <scope>NUCLEOTIDE SEQUENCE [LARGE SCALE GENOMIC DNA]</scope>
    <source>
        <strain evidence="5">YNDBR</strain>
        <tissue evidence="5">Leaf</tissue>
    </source>
</reference>
<name>A0AAP0LD41_9MAGN</name>
<evidence type="ECO:0000313" key="6">
    <source>
        <dbReference type="Proteomes" id="UP001420932"/>
    </source>
</evidence>
<dbReference type="EMBL" id="JBBNAF010000001">
    <property type="protein sequence ID" value="KAK9168972.1"/>
    <property type="molecule type" value="Genomic_DNA"/>
</dbReference>
<gene>
    <name evidence="5" type="ORF">Syun_001112</name>
</gene>
<dbReference type="Gene3D" id="3.40.640.10">
    <property type="entry name" value="Type I PLP-dependent aspartate aminotransferase-like (Major domain)"/>
    <property type="match status" value="1"/>
</dbReference>
<dbReference type="InterPro" id="IPR015424">
    <property type="entry name" value="PyrdxlP-dep_Trfase"/>
</dbReference>
<evidence type="ECO:0000256" key="1">
    <source>
        <dbReference type="ARBA" id="ARBA00004123"/>
    </source>
</evidence>
<dbReference type="GO" id="GO:0005634">
    <property type="term" value="C:nucleus"/>
    <property type="evidence" value="ECO:0007669"/>
    <property type="project" value="UniProtKB-SubCell"/>
</dbReference>
<dbReference type="GO" id="GO:0007064">
    <property type="term" value="P:mitotic sister chromatid cohesion"/>
    <property type="evidence" value="ECO:0007669"/>
    <property type="project" value="InterPro"/>
</dbReference>
<keyword evidence="4" id="KW-0539">Nucleus</keyword>
<sequence>MNSNFDSNEKAGEMLIDMGQKLPIKLDSCLMKVEQSPSESMRNAMEPSLKAFASENIREHSDVDVKVAAASYPANELFDTFTARQMGKVFFTNSGSEANDSQVRSLWQWDFHFFSELLL</sequence>
<dbReference type="InterPro" id="IPR015421">
    <property type="entry name" value="PyrdxlP-dep_Trfase_major"/>
</dbReference>
<protein>
    <submittedName>
        <fullName evidence="5">Uncharacterized protein</fullName>
    </submittedName>
</protein>